<keyword evidence="5" id="KW-1185">Reference proteome</keyword>
<organism evidence="4 5">
    <name type="scientific">Actinacidiphila alni</name>
    <dbReference type="NCBI Taxonomy" id="380248"/>
    <lineage>
        <taxon>Bacteria</taxon>
        <taxon>Bacillati</taxon>
        <taxon>Actinomycetota</taxon>
        <taxon>Actinomycetes</taxon>
        <taxon>Kitasatosporales</taxon>
        <taxon>Streptomycetaceae</taxon>
        <taxon>Actinacidiphila</taxon>
    </lineage>
</organism>
<dbReference type="SUPFAM" id="SSF55469">
    <property type="entry name" value="FMN-dependent nitroreductase-like"/>
    <property type="match status" value="1"/>
</dbReference>
<dbReference type="Pfam" id="PF22767">
    <property type="entry name" value="ThcOx"/>
    <property type="match status" value="1"/>
</dbReference>
<dbReference type="CDD" id="cd02142">
    <property type="entry name" value="McbC_SagB-like_oxidoreductase"/>
    <property type="match status" value="1"/>
</dbReference>
<dbReference type="InterPro" id="IPR020051">
    <property type="entry name" value="SagB-type_dehydrogenase"/>
</dbReference>
<feature type="domain" description="Cyanobactin oxidase ThcOx second" evidence="3">
    <location>
        <begin position="137"/>
        <end position="245"/>
    </location>
</feature>
<dbReference type="PANTHER" id="PTHR43745:SF2">
    <property type="entry name" value="NITROREDUCTASE MJ1384-RELATED"/>
    <property type="match status" value="1"/>
</dbReference>
<dbReference type="InterPro" id="IPR054488">
    <property type="entry name" value="ThcOx_dom2"/>
</dbReference>
<evidence type="ECO:0000313" key="4">
    <source>
        <dbReference type="EMBL" id="SFF81502.1"/>
    </source>
</evidence>
<gene>
    <name evidence="4" type="ORF">SAMN05216251_13049</name>
</gene>
<sequence length="514" mass="54399">MTVVHDPPFTPFTSPAADDDPAGRPRRLLRLRADVQVEPDGDDVDLTHPWGRQRVHGLGADTVALLEGAAAADADPRELAEHPAGVRLLRLLDRFPFLVTSVLAGADGEPLATAVPIARSATLPAPAPAGPPPHLTVVLSRFAYLRRLPDHGPDACVVESPLASYRVTLCRPLAGAFVAALTSPRTIAEAAAAVGLPVAEGEALAGLLAGAGFLEPTAEEEGADPALWDFHDLLFHSRSRPGRHDYLSGGIFAHPDQPQVPAVPGAGPREHGPGIDLPVPDWDQVLACEPSFTEVLEGRRSVRSYGDEPVTVTQLGELLYRAARIRRVIPGDPQSPTAYDVVDRPYPAGGSTGELEVYLSVAQCEGLAPGVYRYDAAAHRLHPRHWGGAADEAAFRELLTAAWRATNRTVEPQVLITVTSRFGRLSWKYSQIAYALTLKHVGVLYQTLYLVATAMGLGPCGLGSGDTDAAARALGLDWTAESSVGEFLIGSRPGPAAVGTEFVDVVADSRGEAG</sequence>
<dbReference type="NCBIfam" id="TIGR03605">
    <property type="entry name" value="antibiot_sagB"/>
    <property type="match status" value="1"/>
</dbReference>
<dbReference type="PANTHER" id="PTHR43745">
    <property type="entry name" value="NITROREDUCTASE MJ1384-RELATED"/>
    <property type="match status" value="1"/>
</dbReference>
<evidence type="ECO:0000259" key="2">
    <source>
        <dbReference type="Pfam" id="PF00881"/>
    </source>
</evidence>
<dbReference type="GO" id="GO:0016491">
    <property type="term" value="F:oxidoreductase activity"/>
    <property type="evidence" value="ECO:0007669"/>
    <property type="project" value="InterPro"/>
</dbReference>
<protein>
    <submittedName>
        <fullName evidence="4">SagB-type dehydrogenase domain-containing protein</fullName>
    </submittedName>
</protein>
<dbReference type="EMBL" id="FONG01000030">
    <property type="protein sequence ID" value="SFF81502.1"/>
    <property type="molecule type" value="Genomic_DNA"/>
</dbReference>
<dbReference type="InterPro" id="IPR029479">
    <property type="entry name" value="Nitroreductase"/>
</dbReference>
<dbReference type="Gene3D" id="3.40.109.10">
    <property type="entry name" value="NADH Oxidase"/>
    <property type="match status" value="1"/>
</dbReference>
<proteinExistence type="predicted"/>
<dbReference type="InterPro" id="IPR000415">
    <property type="entry name" value="Nitroreductase-like"/>
</dbReference>
<feature type="region of interest" description="Disordered" evidence="1">
    <location>
        <begin position="1"/>
        <end position="24"/>
    </location>
</feature>
<feature type="domain" description="Nitroreductase" evidence="2">
    <location>
        <begin position="297"/>
        <end position="482"/>
    </location>
</feature>
<dbReference type="AlphaFoldDB" id="A0A1I2LPP6"/>
<evidence type="ECO:0000259" key="3">
    <source>
        <dbReference type="Pfam" id="PF22767"/>
    </source>
</evidence>
<dbReference type="OrthoDB" id="3723182at2"/>
<name>A0A1I2LPP6_9ACTN</name>
<dbReference type="Proteomes" id="UP000199323">
    <property type="component" value="Unassembled WGS sequence"/>
</dbReference>
<reference evidence="4 5" key="1">
    <citation type="submission" date="2016-10" db="EMBL/GenBank/DDBJ databases">
        <authorList>
            <person name="de Groot N.N."/>
        </authorList>
    </citation>
    <scope>NUCLEOTIDE SEQUENCE [LARGE SCALE GENOMIC DNA]</scope>
    <source>
        <strain evidence="4 5">CGMCC 4.3510</strain>
    </source>
</reference>
<evidence type="ECO:0000256" key="1">
    <source>
        <dbReference type="SAM" id="MobiDB-lite"/>
    </source>
</evidence>
<dbReference type="STRING" id="380248.SAMN05216251_13049"/>
<dbReference type="InterPro" id="IPR052544">
    <property type="entry name" value="Bacteriocin_Proc_Enz"/>
</dbReference>
<accession>A0A1I2LPP6</accession>
<dbReference type="RefSeq" id="WP_093717454.1">
    <property type="nucleotide sequence ID" value="NZ_FONG01000030.1"/>
</dbReference>
<dbReference type="Pfam" id="PF00881">
    <property type="entry name" value="Nitroreductase"/>
    <property type="match status" value="1"/>
</dbReference>
<evidence type="ECO:0000313" key="5">
    <source>
        <dbReference type="Proteomes" id="UP000199323"/>
    </source>
</evidence>